<organism evidence="9 10">
    <name type="scientific">Solanum verrucosum</name>
    <dbReference type="NCBI Taxonomy" id="315347"/>
    <lineage>
        <taxon>Eukaryota</taxon>
        <taxon>Viridiplantae</taxon>
        <taxon>Streptophyta</taxon>
        <taxon>Embryophyta</taxon>
        <taxon>Tracheophyta</taxon>
        <taxon>Spermatophyta</taxon>
        <taxon>Magnoliopsida</taxon>
        <taxon>eudicotyledons</taxon>
        <taxon>Gunneridae</taxon>
        <taxon>Pentapetalae</taxon>
        <taxon>asterids</taxon>
        <taxon>lamiids</taxon>
        <taxon>Solanales</taxon>
        <taxon>Solanaceae</taxon>
        <taxon>Solanoideae</taxon>
        <taxon>Solaneae</taxon>
        <taxon>Solanum</taxon>
    </lineage>
</organism>
<dbReference type="AlphaFoldDB" id="A0AAF0TVL7"/>
<feature type="region of interest" description="Disordered" evidence="5">
    <location>
        <begin position="291"/>
        <end position="318"/>
    </location>
</feature>
<dbReference type="Proteomes" id="UP001234989">
    <property type="component" value="Chromosome 6"/>
</dbReference>
<name>A0AAF0TVL7_SOLVR</name>
<evidence type="ECO:0000256" key="2">
    <source>
        <dbReference type="ARBA" id="ARBA00022692"/>
    </source>
</evidence>
<evidence type="ECO:0000313" key="9">
    <source>
        <dbReference type="EMBL" id="WMV34822.1"/>
    </source>
</evidence>
<keyword evidence="4 6" id="KW-0472">Membrane</keyword>
<feature type="chain" id="PRO_5042146554" description="TMEM205-like domain-containing protein" evidence="7">
    <location>
        <begin position="17"/>
        <end position="367"/>
    </location>
</feature>
<proteinExistence type="predicted"/>
<comment type="subcellular location">
    <subcellularLocation>
        <location evidence="1">Membrane</location>
    </subcellularLocation>
</comment>
<keyword evidence="7" id="KW-0732">Signal</keyword>
<feature type="signal peptide" evidence="7">
    <location>
        <begin position="1"/>
        <end position="16"/>
    </location>
</feature>
<keyword evidence="10" id="KW-1185">Reference proteome</keyword>
<evidence type="ECO:0000256" key="6">
    <source>
        <dbReference type="SAM" id="Phobius"/>
    </source>
</evidence>
<dbReference type="GO" id="GO:0016020">
    <property type="term" value="C:membrane"/>
    <property type="evidence" value="ECO:0007669"/>
    <property type="project" value="UniProtKB-SubCell"/>
</dbReference>
<feature type="transmembrane region" description="Helical" evidence="6">
    <location>
        <begin position="236"/>
        <end position="256"/>
    </location>
</feature>
<evidence type="ECO:0000256" key="1">
    <source>
        <dbReference type="ARBA" id="ARBA00004370"/>
    </source>
</evidence>
<dbReference type="PANTHER" id="PTHR47652:SF7">
    <property type="entry name" value="DUF4149 DOMAIN-CONTAINING PROTEIN"/>
    <property type="match status" value="1"/>
</dbReference>
<dbReference type="EMBL" id="CP133617">
    <property type="protein sequence ID" value="WMV34822.1"/>
    <property type="molecule type" value="Genomic_DNA"/>
</dbReference>
<accession>A0AAF0TVL7</accession>
<sequence>MNIFAIFLVLTTLITAGIVSPNERNIKISISPQETEQNAKTEYVSDRIVSVLEGTKHSVSEKIEEDAKGVFDKVAGKAHEASEKVKKCVGIILDKVKGKAKDVSDTTDTLKGDVEGNATEDVDLIENAVIKDAHRLKVEGKRGYQKIRRFFSSNNFRSFMGMIHLLGFALSYGVCFWVTFISSKVLAKALPKQQFSVVQSKIYPVYFKTLSYGVATAFLGHYLSQSRRYYASRGETIQGLIFLAIFSMTMFNSFYLEPRATKLMRERMKLEKEEGKGKDVFDIEPSTRNVDAVRDPTGTKTGKTTSNEPLETQQELSEGAIRERPQVEILSQKLKKLNLMSSFLNVLTLIGLTSHLFHRSQLVHSSG</sequence>
<dbReference type="Pfam" id="PF13664">
    <property type="entry name" value="DUF4149"/>
    <property type="match status" value="1"/>
</dbReference>
<protein>
    <recommendedName>
        <fullName evidence="8">TMEM205-like domain-containing protein</fullName>
    </recommendedName>
</protein>
<evidence type="ECO:0000256" key="3">
    <source>
        <dbReference type="ARBA" id="ARBA00022989"/>
    </source>
</evidence>
<feature type="transmembrane region" description="Helical" evidence="6">
    <location>
        <begin position="159"/>
        <end position="181"/>
    </location>
</feature>
<evidence type="ECO:0000259" key="8">
    <source>
        <dbReference type="Pfam" id="PF13664"/>
    </source>
</evidence>
<feature type="transmembrane region" description="Helical" evidence="6">
    <location>
        <begin position="202"/>
        <end position="224"/>
    </location>
</feature>
<keyword evidence="2 6" id="KW-0812">Transmembrane</keyword>
<evidence type="ECO:0000313" key="10">
    <source>
        <dbReference type="Proteomes" id="UP001234989"/>
    </source>
</evidence>
<dbReference type="PANTHER" id="PTHR47652">
    <property type="entry name" value="MITOCHONDRIAL IMPORT INNER MEMBRANE TRANSLOCASE SUBUNIT TIM44"/>
    <property type="match status" value="1"/>
</dbReference>
<evidence type="ECO:0000256" key="7">
    <source>
        <dbReference type="SAM" id="SignalP"/>
    </source>
</evidence>
<keyword evidence="3 6" id="KW-1133">Transmembrane helix</keyword>
<gene>
    <name evidence="9" type="ORF">MTR67_028207</name>
</gene>
<dbReference type="InterPro" id="IPR025423">
    <property type="entry name" value="TMEM205-like"/>
</dbReference>
<feature type="compositionally biased region" description="Polar residues" evidence="5">
    <location>
        <begin position="298"/>
        <end position="316"/>
    </location>
</feature>
<feature type="domain" description="TMEM205-like" evidence="8">
    <location>
        <begin position="166"/>
        <end position="268"/>
    </location>
</feature>
<reference evidence="9" key="1">
    <citation type="submission" date="2023-08" db="EMBL/GenBank/DDBJ databases">
        <title>A de novo genome assembly of Solanum verrucosum Schlechtendal, a Mexican diploid species geographically isolated from the other diploid A-genome species in potato relatives.</title>
        <authorList>
            <person name="Hosaka K."/>
        </authorList>
    </citation>
    <scope>NUCLEOTIDE SEQUENCE</scope>
    <source>
        <tissue evidence="9">Young leaves</tissue>
    </source>
</reference>
<evidence type="ECO:0000256" key="5">
    <source>
        <dbReference type="SAM" id="MobiDB-lite"/>
    </source>
</evidence>
<evidence type="ECO:0000256" key="4">
    <source>
        <dbReference type="ARBA" id="ARBA00023136"/>
    </source>
</evidence>